<protein>
    <submittedName>
        <fullName evidence="5">Putative ATPase</fullName>
    </submittedName>
</protein>
<dbReference type="SUPFAM" id="SSF48452">
    <property type="entry name" value="TPR-like"/>
    <property type="match status" value="3"/>
</dbReference>
<dbReference type="InterPro" id="IPR011990">
    <property type="entry name" value="TPR-like_helical_dom_sf"/>
</dbReference>
<reference evidence="5 6" key="1">
    <citation type="submission" date="2019-01" db="EMBL/GenBank/DDBJ databases">
        <title>Sequencing the genomes of 1000 actinobacteria strains.</title>
        <authorList>
            <person name="Klenk H.-P."/>
        </authorList>
    </citation>
    <scope>NUCLEOTIDE SEQUENCE [LARGE SCALE GENOMIC DNA]</scope>
    <source>
        <strain evidence="5 6">DSM 43925</strain>
    </source>
</reference>
<dbReference type="OrthoDB" id="3194665at2"/>
<accession>A0A438LXC7</accession>
<dbReference type="Pfam" id="PF00486">
    <property type="entry name" value="Trans_reg_C"/>
    <property type="match status" value="1"/>
</dbReference>
<dbReference type="Gene3D" id="3.40.50.300">
    <property type="entry name" value="P-loop containing nucleotide triphosphate hydrolases"/>
    <property type="match status" value="1"/>
</dbReference>
<evidence type="ECO:0000313" key="6">
    <source>
        <dbReference type="Proteomes" id="UP000284824"/>
    </source>
</evidence>
<dbReference type="GO" id="GO:0003677">
    <property type="term" value="F:DNA binding"/>
    <property type="evidence" value="ECO:0007669"/>
    <property type="project" value="UniProtKB-UniRule"/>
</dbReference>
<dbReference type="InterPro" id="IPR036388">
    <property type="entry name" value="WH-like_DNA-bd_sf"/>
</dbReference>
<dbReference type="InterPro" id="IPR001867">
    <property type="entry name" value="OmpR/PhoB-type_DNA-bd"/>
</dbReference>
<dbReference type="AlphaFoldDB" id="A0A438LXC7"/>
<dbReference type="InterPro" id="IPR016032">
    <property type="entry name" value="Sig_transdc_resp-reg_C-effctor"/>
</dbReference>
<keyword evidence="2 3" id="KW-0238">DNA-binding</keyword>
<dbReference type="InterPro" id="IPR027417">
    <property type="entry name" value="P-loop_NTPase"/>
</dbReference>
<dbReference type="InterPro" id="IPR058852">
    <property type="entry name" value="HTH_77"/>
</dbReference>
<sequence length="1008" mass="108726">MRFGVLGPLTVWTEDGEPVRIPETKVRALLADLLVREGGPVSADRLVDDLWGDDLPRHPANALQQKVSQLRRVLNEAEPGTRDLVGHGPAGYRLTIEADAVDAGQFAVLVSRAGRTRDPRTRSALLADALALWRGPALADFADAPFAGPAITRLEEARLAALEDRAEARLDLGEHHTVAGELGDLAARHPLRERVQAAYLRALYGAGRQAEALEAYEEVRRRLADELGADPGPQLAALHAAMLRQDPALMPRTEQPARRAVPAPVTEIIGREEETRRIRESLERSRLVTLTGPGGVGKTRLALEVAATWAEEDGVHLVELAELRRFDEETVRTALGVRDDGSSRPLGEVLYGRRLLLVLDNCEHVVEQAAAVVGPLLRQVPGLRVLATSREPLRVSGEAVVVVPPLLPADAARLFTERAAAAGQAADDADAVATICRRLDGIPLALELAASRVPGLGVRELAERLHLRLLGDGPRDAPARQRTLASVIEWSWDLLSGPERTVLARLAVHVGGCTLDAAERTCAGGGVGVSEVMDVLARLVSRSMVVQGDGRYRLLEPIAEYCRERLRDAGELEAARRRHRDYHAALAVRAETHLRGPGQQAWMARLEAEQANLRAALDEAIEHGAAECALTLVNAQAWYWFVTGRLGEARRSIARALAVEPPDAAGAARAEALAWQAGIGLRTGEAGNADRALEDLDDPATRARMRWFLGFARIGVGEQAVGIRHLAEARREFDAVGDRWGMAAALAGLARYAAIGGDLATAGRDGERAAALFAEVGDQWGVLQATEPLGVLAEATGEYPAATRHFTTGLRIAERLGLWSEVSLMSSRLGRIALLTGDHERADELHERARRRAVEQSDKSMEEFARIGLGLSARRRGSLDEAEDYFRTGLEWMRRIGGGGPEALLLAELGFLAEQRGDARAASDLHSRSLDVARAEDDARGEAHALEGLAGARVLAGDPVGAARLLEAARELRERAGVPLPPAERFDVDRISVAVRKALASTKGQIPI</sequence>
<feature type="DNA-binding region" description="OmpR/PhoB-type" evidence="3">
    <location>
        <begin position="1"/>
        <end position="96"/>
    </location>
</feature>
<dbReference type="SUPFAM" id="SSF46894">
    <property type="entry name" value="C-terminal effector domain of the bipartite response regulators"/>
    <property type="match status" value="1"/>
</dbReference>
<dbReference type="Gene3D" id="1.10.10.10">
    <property type="entry name" value="Winged helix-like DNA-binding domain superfamily/Winged helix DNA-binding domain"/>
    <property type="match status" value="1"/>
</dbReference>
<keyword evidence="6" id="KW-1185">Reference proteome</keyword>
<proteinExistence type="inferred from homology"/>
<evidence type="ECO:0000256" key="3">
    <source>
        <dbReference type="PROSITE-ProRule" id="PRU01091"/>
    </source>
</evidence>
<dbReference type="PANTHER" id="PTHR47691">
    <property type="entry name" value="REGULATOR-RELATED"/>
    <property type="match status" value="1"/>
</dbReference>
<dbReference type="Pfam" id="PF03704">
    <property type="entry name" value="BTAD"/>
    <property type="match status" value="1"/>
</dbReference>
<dbReference type="SMART" id="SM01043">
    <property type="entry name" value="BTAD"/>
    <property type="match status" value="1"/>
</dbReference>
<dbReference type="SMART" id="SM00862">
    <property type="entry name" value="Trans_reg_C"/>
    <property type="match status" value="1"/>
</dbReference>
<dbReference type="GO" id="GO:0006355">
    <property type="term" value="P:regulation of DNA-templated transcription"/>
    <property type="evidence" value="ECO:0007669"/>
    <property type="project" value="InterPro"/>
</dbReference>
<dbReference type="PROSITE" id="PS51755">
    <property type="entry name" value="OMPR_PHOB"/>
    <property type="match status" value="1"/>
</dbReference>
<dbReference type="EMBL" id="SAUN01000001">
    <property type="protein sequence ID" value="RVX38007.1"/>
    <property type="molecule type" value="Genomic_DNA"/>
</dbReference>
<dbReference type="RefSeq" id="WP_127930702.1">
    <property type="nucleotide sequence ID" value="NZ_SAUN01000001.1"/>
</dbReference>
<dbReference type="GO" id="GO:0000160">
    <property type="term" value="P:phosphorelay signal transduction system"/>
    <property type="evidence" value="ECO:0007669"/>
    <property type="project" value="InterPro"/>
</dbReference>
<dbReference type="InterPro" id="IPR005158">
    <property type="entry name" value="BTAD"/>
</dbReference>
<feature type="domain" description="OmpR/PhoB-type" evidence="4">
    <location>
        <begin position="1"/>
        <end position="96"/>
    </location>
</feature>
<dbReference type="PRINTS" id="PR00364">
    <property type="entry name" value="DISEASERSIST"/>
</dbReference>
<dbReference type="Gene3D" id="1.25.40.10">
    <property type="entry name" value="Tetratricopeptide repeat domain"/>
    <property type="match status" value="3"/>
</dbReference>
<organism evidence="5 6">
    <name type="scientific">Nonomuraea polychroma</name>
    <dbReference type="NCBI Taxonomy" id="46176"/>
    <lineage>
        <taxon>Bacteria</taxon>
        <taxon>Bacillati</taxon>
        <taxon>Actinomycetota</taxon>
        <taxon>Actinomycetes</taxon>
        <taxon>Streptosporangiales</taxon>
        <taxon>Streptosporangiaceae</taxon>
        <taxon>Nonomuraea</taxon>
    </lineage>
</organism>
<evidence type="ECO:0000256" key="1">
    <source>
        <dbReference type="ARBA" id="ARBA00005820"/>
    </source>
</evidence>
<evidence type="ECO:0000313" key="5">
    <source>
        <dbReference type="EMBL" id="RVX38007.1"/>
    </source>
</evidence>
<dbReference type="CDD" id="cd15831">
    <property type="entry name" value="BTAD"/>
    <property type="match status" value="1"/>
</dbReference>
<name>A0A438LXC7_9ACTN</name>
<comment type="caution">
    <text evidence="5">The sequence shown here is derived from an EMBL/GenBank/DDBJ whole genome shotgun (WGS) entry which is preliminary data.</text>
</comment>
<dbReference type="PANTHER" id="PTHR47691:SF3">
    <property type="entry name" value="HTH-TYPE TRANSCRIPTIONAL REGULATOR RV0890C-RELATED"/>
    <property type="match status" value="1"/>
</dbReference>
<dbReference type="Pfam" id="PF25872">
    <property type="entry name" value="HTH_77"/>
    <property type="match status" value="1"/>
</dbReference>
<evidence type="ECO:0000256" key="2">
    <source>
        <dbReference type="ARBA" id="ARBA00023125"/>
    </source>
</evidence>
<dbReference type="Proteomes" id="UP000284824">
    <property type="component" value="Unassembled WGS sequence"/>
</dbReference>
<evidence type="ECO:0000259" key="4">
    <source>
        <dbReference type="PROSITE" id="PS51755"/>
    </source>
</evidence>
<gene>
    <name evidence="5" type="ORF">EDD27_0297</name>
</gene>
<comment type="similarity">
    <text evidence="1">Belongs to the AfsR/DnrI/RedD regulatory family.</text>
</comment>
<dbReference type="SUPFAM" id="SSF52540">
    <property type="entry name" value="P-loop containing nucleoside triphosphate hydrolases"/>
    <property type="match status" value="1"/>
</dbReference>